<geneLocation type="plasmid" evidence="3 5">
    <name>unnamed2</name>
</geneLocation>
<dbReference type="EMBL" id="FMXC01000055">
    <property type="protein sequence ID" value="SDA71209.1"/>
    <property type="molecule type" value="Genomic_DNA"/>
</dbReference>
<dbReference type="Proteomes" id="UP000181860">
    <property type="component" value="Unassembled WGS sequence"/>
</dbReference>
<dbReference type="EMBL" id="CP123736">
    <property type="protein sequence ID" value="WGO86984.1"/>
    <property type="molecule type" value="Genomic_DNA"/>
</dbReference>
<dbReference type="Proteomes" id="UP001242513">
    <property type="component" value="Chromosome"/>
</dbReference>
<reference evidence="1 4" key="1">
    <citation type="submission" date="2016-10" db="EMBL/GenBank/DDBJ databases">
        <authorList>
            <person name="Varghese N."/>
            <person name="Submissions S."/>
        </authorList>
    </citation>
    <scope>NUCLEOTIDE SEQUENCE [LARGE SCALE GENOMIC DNA]</scope>
    <source>
        <strain evidence="1 4">ATCC 43761</strain>
    </source>
</reference>
<sequence length="164" mass="19219">MDNNSQVFFTVSIKEPSKNDQETLISNDELPEPLTANFWVPDVEVLVIVNEDHSAHLQFKSKDIRFSNQMSPGLYIFSEMNEEADNVIKLSYVVDSETKKPKLCFKYNASPAPDSSVYFEEYKKDIQYFEINLKPKIEQYFDELINAIERFIRIRMSITINNWS</sequence>
<keyword evidence="3" id="KW-0614">Plasmid</keyword>
<gene>
    <name evidence="2" type="ORF">QEJ78_11520</name>
    <name evidence="3" type="ORF">QEJ78_11610</name>
    <name evidence="1" type="ORF">SAMN02983011_02338</name>
</gene>
<evidence type="ECO:0000313" key="5">
    <source>
        <dbReference type="Proteomes" id="UP001242513"/>
    </source>
</evidence>
<dbReference type="Proteomes" id="UP001242513">
    <property type="component" value="Plasmid unnamed2"/>
</dbReference>
<protein>
    <submittedName>
        <fullName evidence="3">Uncharacterized protein</fullName>
    </submittedName>
</protein>
<reference evidence="3" key="3">
    <citation type="submission" date="2023-04" db="EMBL/GenBank/DDBJ databases">
        <authorList>
            <person name="Wang Y."/>
        </authorList>
    </citation>
    <scope>NUCLEOTIDE SEQUENCE</scope>
    <source>
        <strain evidence="3">ZW18</strain>
        <plasmid evidence="3">unnamed2</plasmid>
    </source>
</reference>
<keyword evidence="4" id="KW-1185">Reference proteome</keyword>
<dbReference type="EMBL" id="CP123735">
    <property type="protein sequence ID" value="WGO85911.1"/>
    <property type="molecule type" value="Genomic_DNA"/>
</dbReference>
<evidence type="ECO:0000313" key="3">
    <source>
        <dbReference type="EMBL" id="WGO86984.1"/>
    </source>
</evidence>
<dbReference type="AlphaFoldDB" id="A0AAX3UGZ6"/>
<proteinExistence type="predicted"/>
<evidence type="ECO:0000313" key="2">
    <source>
        <dbReference type="EMBL" id="WGO85911.1"/>
    </source>
</evidence>
<name>A0AAX3UGZ6_9LACO</name>
<accession>A0AAX3UGZ6</accession>
<dbReference type="RefSeq" id="WP_013854573.1">
    <property type="nucleotide sequence ID" value="NZ_CP123735.1"/>
</dbReference>
<reference evidence="3" key="2">
    <citation type="journal article" date="2022" name="Food Funct.">
        <title>Lactobacillus kefiranofaciens ZW18 from Kefir enhances the anti-tumor effect of anti-programmed cell death 1 (PD-1) immunotherapy by modulating the gut microbiota.</title>
        <authorList>
            <person name="Zhao J."/>
            <person name="Wang Y."/>
            <person name="Wang J."/>
            <person name="Lv M."/>
            <person name="Zhou C."/>
            <person name="Jia L."/>
            <person name="Geng W."/>
        </authorList>
    </citation>
    <scope>NUCLEOTIDE SEQUENCE</scope>
    <source>
        <strain evidence="3">ZW18</strain>
    </source>
</reference>
<evidence type="ECO:0000313" key="1">
    <source>
        <dbReference type="EMBL" id="SDA71209.1"/>
    </source>
</evidence>
<evidence type="ECO:0000313" key="4">
    <source>
        <dbReference type="Proteomes" id="UP000181860"/>
    </source>
</evidence>
<organism evidence="3 5">
    <name type="scientific">Lactobacillus kefiranofaciens</name>
    <dbReference type="NCBI Taxonomy" id="267818"/>
    <lineage>
        <taxon>Bacteria</taxon>
        <taxon>Bacillati</taxon>
        <taxon>Bacillota</taxon>
        <taxon>Bacilli</taxon>
        <taxon>Lactobacillales</taxon>
        <taxon>Lactobacillaceae</taxon>
        <taxon>Lactobacillus</taxon>
    </lineage>
</organism>